<sequence>MIEMWTHITKIHMSNKFLTKLVIGMLHRTTCWAEQGGMNENASQNSLHERDGVGRKDCQEREPKFVEQEVVQDAAIQAVANLFPIQNEHKDDKPDPEIERIVRLAGNRREMDVCVWRGARLLILADYAKVASFQGVEYVLVNVGVGQQEVAEDLDALHEDENHQAWGLEDAKAVKLLEVPKEEALQVGGNCYYKGANSNE</sequence>
<accession>A0ABQ8P6L1</accession>
<evidence type="ECO:0000256" key="1">
    <source>
        <dbReference type="SAM" id="MobiDB-lite"/>
    </source>
</evidence>
<name>A0ABQ8P6L1_9CRYT</name>
<comment type="caution">
    <text evidence="2">The sequence shown here is derived from an EMBL/GenBank/DDBJ whole genome shotgun (WGS) entry which is preliminary data.</text>
</comment>
<keyword evidence="3" id="KW-1185">Reference proteome</keyword>
<evidence type="ECO:0000313" key="2">
    <source>
        <dbReference type="EMBL" id="KAJ1609871.1"/>
    </source>
</evidence>
<protein>
    <submittedName>
        <fullName evidence="2">Uncharacterized protein</fullName>
    </submittedName>
</protein>
<proteinExistence type="predicted"/>
<dbReference type="EMBL" id="JAPCXB010000076">
    <property type="protein sequence ID" value="KAJ1609871.1"/>
    <property type="molecule type" value="Genomic_DNA"/>
</dbReference>
<evidence type="ECO:0000313" key="3">
    <source>
        <dbReference type="Proteomes" id="UP001071777"/>
    </source>
</evidence>
<feature type="compositionally biased region" description="Basic and acidic residues" evidence="1">
    <location>
        <begin position="47"/>
        <end position="57"/>
    </location>
</feature>
<reference evidence="2" key="1">
    <citation type="submission" date="2022-10" db="EMBL/GenBank/DDBJ databases">
        <title>Adaptive evolution leads to modifications in subtelomeric GC content in a zoonotic Cryptosporidium species.</title>
        <authorList>
            <person name="Li J."/>
            <person name="Feng Y."/>
            <person name="Xiao L."/>
        </authorList>
    </citation>
    <scope>NUCLEOTIDE SEQUENCE</scope>
    <source>
        <strain evidence="2">25894</strain>
    </source>
</reference>
<organism evidence="2 3">
    <name type="scientific">Cryptosporidium canis</name>
    <dbReference type="NCBI Taxonomy" id="195482"/>
    <lineage>
        <taxon>Eukaryota</taxon>
        <taxon>Sar</taxon>
        <taxon>Alveolata</taxon>
        <taxon>Apicomplexa</taxon>
        <taxon>Conoidasida</taxon>
        <taxon>Coccidia</taxon>
        <taxon>Eucoccidiorida</taxon>
        <taxon>Eimeriorina</taxon>
        <taxon>Cryptosporidiidae</taxon>
        <taxon>Cryptosporidium</taxon>
    </lineage>
</organism>
<gene>
    <name evidence="2" type="ORF">OJ252_2062</name>
</gene>
<dbReference type="Proteomes" id="UP001071777">
    <property type="component" value="Unassembled WGS sequence"/>
</dbReference>
<feature type="region of interest" description="Disordered" evidence="1">
    <location>
        <begin position="37"/>
        <end position="57"/>
    </location>
</feature>